<dbReference type="KEGG" id="jre:118344651"/>
<dbReference type="AlphaFoldDB" id="A0A6P9EFG7"/>
<dbReference type="Proteomes" id="UP000235220">
    <property type="component" value="Chromosome 15"/>
</dbReference>
<proteinExistence type="predicted"/>
<reference evidence="2" key="1">
    <citation type="submission" date="2025-08" db="UniProtKB">
        <authorList>
            <consortium name="RefSeq"/>
        </authorList>
    </citation>
    <scope>IDENTIFICATION</scope>
    <source>
        <tissue evidence="2">Leaves</tissue>
    </source>
</reference>
<accession>A0A6P9EFG7</accession>
<dbReference type="RefSeq" id="XP_035541567.1">
    <property type="nucleotide sequence ID" value="XM_035685674.1"/>
</dbReference>
<name>A0A6P9EFG7_JUGRE</name>
<evidence type="ECO:0000313" key="2">
    <source>
        <dbReference type="RefSeq" id="XP_035541567.1"/>
    </source>
</evidence>
<organism evidence="1 2">
    <name type="scientific">Juglans regia</name>
    <name type="common">English walnut</name>
    <dbReference type="NCBI Taxonomy" id="51240"/>
    <lineage>
        <taxon>Eukaryota</taxon>
        <taxon>Viridiplantae</taxon>
        <taxon>Streptophyta</taxon>
        <taxon>Embryophyta</taxon>
        <taxon>Tracheophyta</taxon>
        <taxon>Spermatophyta</taxon>
        <taxon>Magnoliopsida</taxon>
        <taxon>eudicotyledons</taxon>
        <taxon>Gunneridae</taxon>
        <taxon>Pentapetalae</taxon>
        <taxon>rosids</taxon>
        <taxon>fabids</taxon>
        <taxon>Fagales</taxon>
        <taxon>Juglandaceae</taxon>
        <taxon>Juglans</taxon>
    </lineage>
</organism>
<gene>
    <name evidence="2" type="primary">LOC118344651</name>
</gene>
<keyword evidence="1" id="KW-1185">Reference proteome</keyword>
<dbReference type="OrthoDB" id="1704285at2759"/>
<evidence type="ECO:0000313" key="1">
    <source>
        <dbReference type="Proteomes" id="UP000235220"/>
    </source>
</evidence>
<protein>
    <submittedName>
        <fullName evidence="2">Calmodulin-binding protein 60 F-like</fullName>
    </submittedName>
</protein>
<dbReference type="GeneID" id="118344651"/>
<sequence length="74" mass="8201">METSRSNIVEKKGNERGILEDDAVDVPGSKKPKLPALAIVIVEAVKVYSLQRLCSSLAPLLRKFVSREVIFFPC</sequence>
<dbReference type="InParanoid" id="A0A6P9EFG7"/>